<dbReference type="GO" id="GO:1901135">
    <property type="term" value="P:carbohydrate derivative metabolic process"/>
    <property type="evidence" value="ECO:0007669"/>
    <property type="project" value="UniProtKB-ARBA"/>
</dbReference>
<dbReference type="GO" id="GO:0016757">
    <property type="term" value="F:glycosyltransferase activity"/>
    <property type="evidence" value="ECO:0007669"/>
    <property type="project" value="InterPro"/>
</dbReference>
<organism evidence="2 3">
    <name type="scientific">Methylomonas paludis</name>
    <dbReference type="NCBI Taxonomy" id="1173101"/>
    <lineage>
        <taxon>Bacteria</taxon>
        <taxon>Pseudomonadati</taxon>
        <taxon>Pseudomonadota</taxon>
        <taxon>Gammaproteobacteria</taxon>
        <taxon>Methylococcales</taxon>
        <taxon>Methylococcaceae</taxon>
        <taxon>Methylomonas</taxon>
    </lineage>
</organism>
<accession>A0A975MMD9</accession>
<dbReference type="Gene3D" id="3.40.50.2000">
    <property type="entry name" value="Glycogen Phosphorylase B"/>
    <property type="match status" value="2"/>
</dbReference>
<feature type="domain" description="Glycosyl transferase family 1" evidence="1">
    <location>
        <begin position="201"/>
        <end position="349"/>
    </location>
</feature>
<sequence length="394" mass="44956">MYNASKNYKVLMVAWRFPPDFAGATIQSIRLGKALLSRRVRVEFFADNGVAESVYDIYDGVKVTRTKTYSNKTLSKFRELVFCIKLLYFVISRPEFNIIHFHAIRGFEIFLFPIFRLLGRKVFLKLTLADSDDPVSFKNRRLLGAFYLLGLKCVTGMFAISEQLKNRALVAGIAKTKVIKISNGFDEELFFVPDPDIKLSLRNKFGFKDNSRIFVSVGTVEHRKGYDLLLEAFAIIQKKYHNAFLVIVGPYLETDPYYMKLRNQIDGLKLNNILFVGRQNDVHEYFKAADHFLFCSRQEGFPSVLIEAMACGLPTTVMNIAGITEEIIDGTGLGEICYSRDPADFAKLAIQQSLEFSEDKVLHTSELLLRKFSISNIADEYIGNYNKCFNISDT</sequence>
<name>A0A975MMD9_9GAMM</name>
<dbReference type="EMBL" id="CP073754">
    <property type="protein sequence ID" value="QWF70029.1"/>
    <property type="molecule type" value="Genomic_DNA"/>
</dbReference>
<protein>
    <submittedName>
        <fullName evidence="2">Glycosyltransferase family 4 protein</fullName>
    </submittedName>
</protein>
<dbReference type="PANTHER" id="PTHR12526:SF637">
    <property type="entry name" value="GLYCOSYLTRANSFERASE EPSF-RELATED"/>
    <property type="match status" value="1"/>
</dbReference>
<dbReference type="Proteomes" id="UP000676649">
    <property type="component" value="Chromosome"/>
</dbReference>
<dbReference type="InterPro" id="IPR001296">
    <property type="entry name" value="Glyco_trans_1"/>
</dbReference>
<proteinExistence type="predicted"/>
<dbReference type="CDD" id="cd03801">
    <property type="entry name" value="GT4_PimA-like"/>
    <property type="match status" value="1"/>
</dbReference>
<reference evidence="2" key="1">
    <citation type="submission" date="2021-04" db="EMBL/GenBank/DDBJ databases">
        <title>Draft genome sequence data of methanotrophic Methylovulum sp. strain S1L and Methylomonas sp. strain S2AM isolated from boreal lake water columns.</title>
        <authorList>
            <person name="Rissanen A.J."/>
            <person name="Mangayil R."/>
            <person name="Svenning M.M."/>
            <person name="Khanongnuch R."/>
        </authorList>
    </citation>
    <scope>NUCLEOTIDE SEQUENCE</scope>
    <source>
        <strain evidence="2">S2AM</strain>
    </source>
</reference>
<dbReference type="KEGG" id="mpad:KEF85_11775"/>
<dbReference type="SUPFAM" id="SSF53756">
    <property type="entry name" value="UDP-Glycosyltransferase/glycogen phosphorylase"/>
    <property type="match status" value="1"/>
</dbReference>
<evidence type="ECO:0000313" key="2">
    <source>
        <dbReference type="EMBL" id="QWF70029.1"/>
    </source>
</evidence>
<dbReference type="AlphaFoldDB" id="A0A975MMD9"/>
<gene>
    <name evidence="2" type="ORF">KEF85_11775</name>
</gene>
<dbReference type="PANTHER" id="PTHR12526">
    <property type="entry name" value="GLYCOSYLTRANSFERASE"/>
    <property type="match status" value="1"/>
</dbReference>
<dbReference type="RefSeq" id="WP_215580802.1">
    <property type="nucleotide sequence ID" value="NZ_CP073754.1"/>
</dbReference>
<dbReference type="Pfam" id="PF00534">
    <property type="entry name" value="Glycos_transf_1"/>
    <property type="match status" value="1"/>
</dbReference>
<evidence type="ECO:0000313" key="3">
    <source>
        <dbReference type="Proteomes" id="UP000676649"/>
    </source>
</evidence>
<evidence type="ECO:0000259" key="1">
    <source>
        <dbReference type="Pfam" id="PF00534"/>
    </source>
</evidence>
<keyword evidence="3" id="KW-1185">Reference proteome</keyword>